<keyword evidence="4" id="KW-1185">Reference proteome</keyword>
<evidence type="ECO:0000256" key="2">
    <source>
        <dbReference type="SAM" id="SignalP"/>
    </source>
</evidence>
<reference evidence="3 4" key="1">
    <citation type="submission" date="2018-02" db="EMBL/GenBank/DDBJ databases">
        <title>Solimicrobium silvestre gen. nov., sp. nov., isolated from alpine forest soil.</title>
        <authorList>
            <person name="Margesin R."/>
            <person name="Albuquerque L."/>
            <person name="Zhang D.-C."/>
            <person name="Froufe H.J.C."/>
            <person name="Severino R."/>
            <person name="Roxo I."/>
            <person name="Egas C."/>
            <person name="Da Costa M.S."/>
        </authorList>
    </citation>
    <scope>NUCLEOTIDE SEQUENCE [LARGE SCALE GENOMIC DNA]</scope>
    <source>
        <strain evidence="3 4">S20-91</strain>
    </source>
</reference>
<organism evidence="3 4">
    <name type="scientific">Solimicrobium silvestre</name>
    <dbReference type="NCBI Taxonomy" id="2099400"/>
    <lineage>
        <taxon>Bacteria</taxon>
        <taxon>Pseudomonadati</taxon>
        <taxon>Pseudomonadota</taxon>
        <taxon>Betaproteobacteria</taxon>
        <taxon>Burkholderiales</taxon>
        <taxon>Oxalobacteraceae</taxon>
        <taxon>Solimicrobium</taxon>
    </lineage>
</organism>
<dbReference type="AlphaFoldDB" id="A0A2S9H018"/>
<keyword evidence="2" id="KW-0732">Signal</keyword>
<evidence type="ECO:0008006" key="5">
    <source>
        <dbReference type="Google" id="ProtNLM"/>
    </source>
</evidence>
<dbReference type="Pfam" id="PF11737">
    <property type="entry name" value="DUF3300"/>
    <property type="match status" value="1"/>
</dbReference>
<dbReference type="RefSeq" id="WP_105531709.1">
    <property type="nucleotide sequence ID" value="NZ_PUGF01000008.1"/>
</dbReference>
<evidence type="ECO:0000313" key="3">
    <source>
        <dbReference type="EMBL" id="PRC93321.1"/>
    </source>
</evidence>
<feature type="signal peptide" evidence="2">
    <location>
        <begin position="1"/>
        <end position="28"/>
    </location>
</feature>
<proteinExistence type="predicted"/>
<evidence type="ECO:0000256" key="1">
    <source>
        <dbReference type="SAM" id="MobiDB-lite"/>
    </source>
</evidence>
<gene>
    <name evidence="3" type="ORF">S2091_2059</name>
</gene>
<accession>A0A2S9H018</accession>
<sequence length="274" mass="30671">MMSIFSSRRFAVFSLLVIGFLSSTFALAQAIPSNNTAAYSPQQLETLVGRIALYPDDLIAITLPASTYPLDVVKAQRFLDKFRMDNSLMPDPSMADPVVKLLNYPDIIRLMNDDLDWTQALGDAVDADETGALAAIQSFRRQAESVGNLKSDAKQVVAVDNKIITIVPINPEVIYVPMYQPARVIVYSPTPYVWSYYPTPYPSYYYPYPIGGRFSFGFTWGAAVGSGWYTNWRDGHINNHVATNIHDYANRPSGGQNWRNNRPPTQTKIGIQTR</sequence>
<dbReference type="Proteomes" id="UP000237839">
    <property type="component" value="Unassembled WGS sequence"/>
</dbReference>
<evidence type="ECO:0000313" key="4">
    <source>
        <dbReference type="Proteomes" id="UP000237839"/>
    </source>
</evidence>
<dbReference type="OrthoDB" id="197257at2"/>
<dbReference type="PANTHER" id="PTHR40269">
    <property type="entry name" value="OUTER MEMBRANE PROTEIN-RELATED"/>
    <property type="match status" value="1"/>
</dbReference>
<dbReference type="InterPro" id="IPR021728">
    <property type="entry name" value="DUF3300"/>
</dbReference>
<name>A0A2S9H018_9BURK</name>
<feature type="compositionally biased region" description="Polar residues" evidence="1">
    <location>
        <begin position="253"/>
        <end position="274"/>
    </location>
</feature>
<dbReference type="EMBL" id="PUGF01000008">
    <property type="protein sequence ID" value="PRC93321.1"/>
    <property type="molecule type" value="Genomic_DNA"/>
</dbReference>
<protein>
    <recommendedName>
        <fullName evidence="5">DUF3300 domain-containing protein</fullName>
    </recommendedName>
</protein>
<dbReference type="PANTHER" id="PTHR40269:SF1">
    <property type="entry name" value="OUTER MEMBRANE PROTEIN"/>
    <property type="match status" value="1"/>
</dbReference>
<feature type="region of interest" description="Disordered" evidence="1">
    <location>
        <begin position="251"/>
        <end position="274"/>
    </location>
</feature>
<feature type="chain" id="PRO_5015628002" description="DUF3300 domain-containing protein" evidence="2">
    <location>
        <begin position="29"/>
        <end position="274"/>
    </location>
</feature>
<comment type="caution">
    <text evidence="3">The sequence shown here is derived from an EMBL/GenBank/DDBJ whole genome shotgun (WGS) entry which is preliminary data.</text>
</comment>